<keyword evidence="7 11" id="KW-1133">Transmembrane helix</keyword>
<evidence type="ECO:0000256" key="10">
    <source>
        <dbReference type="SAM" id="MobiDB-lite"/>
    </source>
</evidence>
<dbReference type="Proteomes" id="UP000053593">
    <property type="component" value="Unassembled WGS sequence"/>
</dbReference>
<evidence type="ECO:0000256" key="5">
    <source>
        <dbReference type="ARBA" id="ARBA00020673"/>
    </source>
</evidence>
<dbReference type="OrthoDB" id="166803at2759"/>
<dbReference type="PANTHER" id="PTHR47549">
    <property type="entry name" value="GOLGI APPARATUS MEMBRANE PROTEIN TVP38-RELATED"/>
    <property type="match status" value="1"/>
</dbReference>
<feature type="domain" description="VTT" evidence="12">
    <location>
        <begin position="153"/>
        <end position="266"/>
    </location>
</feature>
<organism evidence="13 14">
    <name type="scientific">Collybiopsis luxurians FD-317 M1</name>
    <dbReference type="NCBI Taxonomy" id="944289"/>
    <lineage>
        <taxon>Eukaryota</taxon>
        <taxon>Fungi</taxon>
        <taxon>Dikarya</taxon>
        <taxon>Basidiomycota</taxon>
        <taxon>Agaricomycotina</taxon>
        <taxon>Agaricomycetes</taxon>
        <taxon>Agaricomycetidae</taxon>
        <taxon>Agaricales</taxon>
        <taxon>Marasmiineae</taxon>
        <taxon>Omphalotaceae</taxon>
        <taxon>Collybiopsis</taxon>
        <taxon>Collybiopsis luxurians</taxon>
    </lineage>
</organism>
<comment type="function">
    <text evidence="1">Golgi membrane protein involved in vesicular trafficking and spindle migration.</text>
</comment>
<evidence type="ECO:0000256" key="3">
    <source>
        <dbReference type="ARBA" id="ARBA00008640"/>
    </source>
</evidence>
<keyword evidence="14" id="KW-1185">Reference proteome</keyword>
<feature type="transmembrane region" description="Helical" evidence="11">
    <location>
        <begin position="163"/>
        <end position="188"/>
    </location>
</feature>
<feature type="transmembrane region" description="Helical" evidence="11">
    <location>
        <begin position="94"/>
        <end position="113"/>
    </location>
</feature>
<sequence length="340" mass="37540">MSGISASEAYHLDNQNHDSLPSQLPSQDVFYPPPYNPQPRYTQLQPTTENGRLSSTSFNAALADRVTRTPSPTPSEFKALHPDAKLPDEKKPGVLYYIVIALIIALAVLLIVFHEKIIKALTPATNWAHDHKFGWLIPVGILFVLSFPPLFGHEIIGLLCGVGWGLGAGFGIIALGTLLGEIANFFVFKYWCSVRAQKYEKKQIQYACLSKILREGGFKIALAARYSIIPPHIATAIFASSGMGFWTFLASAVCSLPRQLVIVLTGVLFKDEANGTSTKKEKTEFALVIVAFTIITLITYGYLLKQMKRVTPEVVYQRRKARQAENLKKLSARESSAPAT</sequence>
<evidence type="ECO:0000256" key="7">
    <source>
        <dbReference type="ARBA" id="ARBA00022989"/>
    </source>
</evidence>
<dbReference type="InterPro" id="IPR051076">
    <property type="entry name" value="Golgi_membrane_TVP38/TMEM64"/>
</dbReference>
<dbReference type="Pfam" id="PF09335">
    <property type="entry name" value="VTT_dom"/>
    <property type="match status" value="1"/>
</dbReference>
<dbReference type="GO" id="GO:0000139">
    <property type="term" value="C:Golgi membrane"/>
    <property type="evidence" value="ECO:0007669"/>
    <property type="project" value="UniProtKB-SubCell"/>
</dbReference>
<keyword evidence="8" id="KW-0333">Golgi apparatus</keyword>
<protein>
    <recommendedName>
        <fullName evidence="4">Golgi apparatus membrane protein TVP38</fullName>
    </recommendedName>
    <alternativeName>
        <fullName evidence="5">Golgi apparatus membrane protein tvp38</fullName>
    </alternativeName>
</protein>
<evidence type="ECO:0000256" key="1">
    <source>
        <dbReference type="ARBA" id="ARBA00002978"/>
    </source>
</evidence>
<keyword evidence="6 11" id="KW-0812">Transmembrane</keyword>
<feature type="transmembrane region" description="Helical" evidence="11">
    <location>
        <begin position="285"/>
        <end position="303"/>
    </location>
</feature>
<evidence type="ECO:0000259" key="12">
    <source>
        <dbReference type="Pfam" id="PF09335"/>
    </source>
</evidence>
<reference evidence="13 14" key="1">
    <citation type="submission" date="2014-04" db="EMBL/GenBank/DDBJ databases">
        <title>Evolutionary Origins and Diversification of the Mycorrhizal Mutualists.</title>
        <authorList>
            <consortium name="DOE Joint Genome Institute"/>
            <consortium name="Mycorrhizal Genomics Consortium"/>
            <person name="Kohler A."/>
            <person name="Kuo A."/>
            <person name="Nagy L.G."/>
            <person name="Floudas D."/>
            <person name="Copeland A."/>
            <person name="Barry K.W."/>
            <person name="Cichocki N."/>
            <person name="Veneault-Fourrey C."/>
            <person name="LaButti K."/>
            <person name="Lindquist E.A."/>
            <person name="Lipzen A."/>
            <person name="Lundell T."/>
            <person name="Morin E."/>
            <person name="Murat C."/>
            <person name="Riley R."/>
            <person name="Ohm R."/>
            <person name="Sun H."/>
            <person name="Tunlid A."/>
            <person name="Henrissat B."/>
            <person name="Grigoriev I.V."/>
            <person name="Hibbett D.S."/>
            <person name="Martin F."/>
        </authorList>
    </citation>
    <scope>NUCLEOTIDE SEQUENCE [LARGE SCALE GENOMIC DNA]</scope>
    <source>
        <strain evidence="13 14">FD-317 M1</strain>
    </source>
</reference>
<evidence type="ECO:0000313" key="13">
    <source>
        <dbReference type="EMBL" id="KIK64265.1"/>
    </source>
</evidence>
<comment type="subcellular location">
    <subcellularLocation>
        <location evidence="2">Golgi apparatus membrane</location>
        <topology evidence="2">Multi-pass membrane protein</topology>
    </subcellularLocation>
</comment>
<evidence type="ECO:0000256" key="4">
    <source>
        <dbReference type="ARBA" id="ARBA00013533"/>
    </source>
</evidence>
<feature type="compositionally biased region" description="Polar residues" evidence="10">
    <location>
        <begin position="17"/>
        <end position="26"/>
    </location>
</feature>
<evidence type="ECO:0000256" key="2">
    <source>
        <dbReference type="ARBA" id="ARBA00004653"/>
    </source>
</evidence>
<evidence type="ECO:0000256" key="6">
    <source>
        <dbReference type="ARBA" id="ARBA00022692"/>
    </source>
</evidence>
<evidence type="ECO:0000256" key="9">
    <source>
        <dbReference type="ARBA" id="ARBA00023136"/>
    </source>
</evidence>
<dbReference type="AlphaFoldDB" id="A0A0D0BJ94"/>
<evidence type="ECO:0000256" key="11">
    <source>
        <dbReference type="SAM" id="Phobius"/>
    </source>
</evidence>
<gene>
    <name evidence="13" type="ORF">GYMLUDRAFT_259246</name>
</gene>
<keyword evidence="9 11" id="KW-0472">Membrane</keyword>
<dbReference type="PANTHER" id="PTHR47549:SF2">
    <property type="entry name" value="GOLGI APPARATUS MEMBRANE PROTEIN TVP38"/>
    <property type="match status" value="1"/>
</dbReference>
<proteinExistence type="inferred from homology"/>
<feature type="transmembrane region" description="Helical" evidence="11">
    <location>
        <begin position="133"/>
        <end position="151"/>
    </location>
</feature>
<feature type="compositionally biased region" description="Polar residues" evidence="10">
    <location>
        <begin position="39"/>
        <end position="51"/>
    </location>
</feature>
<dbReference type="InterPro" id="IPR032816">
    <property type="entry name" value="VTT_dom"/>
</dbReference>
<dbReference type="HOGENOM" id="CLU_021545_1_0_1"/>
<dbReference type="EMBL" id="KN834762">
    <property type="protein sequence ID" value="KIK64265.1"/>
    <property type="molecule type" value="Genomic_DNA"/>
</dbReference>
<name>A0A0D0BJ94_9AGAR</name>
<evidence type="ECO:0000313" key="14">
    <source>
        <dbReference type="Proteomes" id="UP000053593"/>
    </source>
</evidence>
<evidence type="ECO:0000256" key="8">
    <source>
        <dbReference type="ARBA" id="ARBA00023034"/>
    </source>
</evidence>
<comment type="similarity">
    <text evidence="3">Belongs to the TVP38/TMEM64 family.</text>
</comment>
<feature type="region of interest" description="Disordered" evidence="10">
    <location>
        <begin position="1"/>
        <end position="51"/>
    </location>
</feature>
<accession>A0A0D0BJ94</accession>